<dbReference type="Proteomes" id="UP000618319">
    <property type="component" value="Unassembled WGS sequence"/>
</dbReference>
<protein>
    <recommendedName>
        <fullName evidence="5">ABC transporter permease</fullName>
    </recommendedName>
</protein>
<reference evidence="3 4" key="1">
    <citation type="submission" date="2018-02" db="EMBL/GenBank/DDBJ databases">
        <title>Sphingobacterium KA21.</title>
        <authorList>
            <person name="Vasarhelyi B.M."/>
            <person name="Deshmukh S."/>
            <person name="Balint B."/>
            <person name="Kukolya J."/>
        </authorList>
    </citation>
    <scope>NUCLEOTIDE SEQUENCE [LARGE SCALE GENOMIC DNA]</scope>
    <source>
        <strain evidence="3 4">Ka21</strain>
    </source>
</reference>
<keyword evidence="4" id="KW-1185">Reference proteome</keyword>
<feature type="transmembrane region" description="Helical" evidence="1">
    <location>
        <begin position="84"/>
        <end position="105"/>
    </location>
</feature>
<keyword evidence="1" id="KW-0812">Transmembrane</keyword>
<keyword evidence="2" id="KW-0732">Signal</keyword>
<dbReference type="RefSeq" id="WP_196938687.1">
    <property type="nucleotide sequence ID" value="NZ_MU158689.1"/>
</dbReference>
<evidence type="ECO:0000313" key="3">
    <source>
        <dbReference type="EMBL" id="MBE8719613.1"/>
    </source>
</evidence>
<evidence type="ECO:0000313" key="4">
    <source>
        <dbReference type="Proteomes" id="UP000618319"/>
    </source>
</evidence>
<keyword evidence="1" id="KW-1133">Transmembrane helix</keyword>
<organism evidence="3 4">
    <name type="scientific">Sphingobacterium pedocola</name>
    <dbReference type="NCBI Taxonomy" id="2082722"/>
    <lineage>
        <taxon>Bacteria</taxon>
        <taxon>Pseudomonadati</taxon>
        <taxon>Bacteroidota</taxon>
        <taxon>Sphingobacteriia</taxon>
        <taxon>Sphingobacteriales</taxon>
        <taxon>Sphingobacteriaceae</taxon>
        <taxon>Sphingobacterium</taxon>
    </lineage>
</organism>
<feature type="chain" id="PRO_5046153169" description="ABC transporter permease" evidence="2">
    <location>
        <begin position="24"/>
        <end position="115"/>
    </location>
</feature>
<proteinExistence type="predicted"/>
<comment type="caution">
    <text evidence="3">The sequence shown here is derived from an EMBL/GenBank/DDBJ whole genome shotgun (WGS) entry which is preliminary data.</text>
</comment>
<keyword evidence="1" id="KW-0472">Membrane</keyword>
<sequence>MKKHFYLSPMLILVTWLMTGLSADDEFYGEYNIFLKHRPTCQYYFSSPLSMQDMPQDYPSEKAAAYYNYRDFVLEEHWSSDLDIIALFIVILTVFYVLFVIVGAVKIKRRTHESP</sequence>
<evidence type="ECO:0000256" key="1">
    <source>
        <dbReference type="SAM" id="Phobius"/>
    </source>
</evidence>
<accession>A0ABR9T2P6</accession>
<gene>
    <name evidence="3" type="ORF">C4F40_02585</name>
</gene>
<feature type="signal peptide" evidence="2">
    <location>
        <begin position="1"/>
        <end position="23"/>
    </location>
</feature>
<name>A0ABR9T2P6_9SPHI</name>
<evidence type="ECO:0008006" key="5">
    <source>
        <dbReference type="Google" id="ProtNLM"/>
    </source>
</evidence>
<evidence type="ECO:0000256" key="2">
    <source>
        <dbReference type="SAM" id="SignalP"/>
    </source>
</evidence>
<dbReference type="EMBL" id="PSKQ01000013">
    <property type="protein sequence ID" value="MBE8719613.1"/>
    <property type="molecule type" value="Genomic_DNA"/>
</dbReference>